<keyword evidence="2" id="KW-0479">Metal-binding</keyword>
<keyword evidence="2" id="KW-0349">Heme</keyword>
<protein>
    <submittedName>
        <fullName evidence="3">Cytochrome P450</fullName>
    </submittedName>
</protein>
<keyword evidence="2" id="KW-0560">Oxidoreductase</keyword>
<dbReference type="InterPro" id="IPR036396">
    <property type="entry name" value="Cyt_P450_sf"/>
</dbReference>
<dbReference type="PANTHER" id="PTHR46696">
    <property type="entry name" value="P450, PUTATIVE (EUROFUNG)-RELATED"/>
    <property type="match status" value="1"/>
</dbReference>
<dbReference type="InterPro" id="IPR002397">
    <property type="entry name" value="Cyt_P450_B"/>
</dbReference>
<comment type="similarity">
    <text evidence="1 2">Belongs to the cytochrome P450 family.</text>
</comment>
<dbReference type="Gene3D" id="1.10.630.10">
    <property type="entry name" value="Cytochrome P450"/>
    <property type="match status" value="1"/>
</dbReference>
<dbReference type="PRINTS" id="PR00385">
    <property type="entry name" value="P450"/>
</dbReference>
<dbReference type="InterPro" id="IPR017972">
    <property type="entry name" value="Cyt_P450_CS"/>
</dbReference>
<keyword evidence="2" id="KW-0503">Monooxygenase</keyword>
<proteinExistence type="inferred from homology"/>
<sequence>MTGRAAQLRSAARFASRLYGEQGRAAYHAYVRRVPFSRLRFAPGRDDPYPIYEQIRAEGPFIVTPLGNLATVDHALCKEILRSRRFGVEPEDSTGPDEDFDLSFLNRNPPDHTRLRRLVAPAFSPRRMADFRDGVERTVAGLLDDAAGSGELDLVPALASPLPIAVITDLLGVPDADGEAFTRYGVALGGALAGLRSLRHAQEVMTAGRDLELMFAGLFDLRRREPHDDLISALVAAEGDQVQPQEMVPLCILLLIAGFETTVNLIGNAVNALLDHPDQWAALVADPGLAGAVVQETLRFDPPVQRTARISFDDTELAGQRVESGRFVNVLLGGANRDPAVFCDADVFDITRTDGADHLAFSSGIHHCVGRPLAELEATVALRMLAERMPGLRRAGAVRRRNSTLIRGPLSLPVTRGTASVFNR</sequence>
<comment type="caution">
    <text evidence="3">The sequence shown here is derived from an EMBL/GenBank/DDBJ whole genome shotgun (WGS) entry which is preliminary data.</text>
</comment>
<evidence type="ECO:0000256" key="2">
    <source>
        <dbReference type="RuleBase" id="RU000461"/>
    </source>
</evidence>
<dbReference type="Proteomes" id="UP001596135">
    <property type="component" value="Unassembled WGS sequence"/>
</dbReference>
<gene>
    <name evidence="3" type="ORF">ACFPYL_11555</name>
</gene>
<dbReference type="PRINTS" id="PR00359">
    <property type="entry name" value="BP450"/>
</dbReference>
<dbReference type="SUPFAM" id="SSF48264">
    <property type="entry name" value="Cytochrome P450"/>
    <property type="match status" value="1"/>
</dbReference>
<dbReference type="Pfam" id="PF00067">
    <property type="entry name" value="p450"/>
    <property type="match status" value="1"/>
</dbReference>
<accession>A0ABW1LKQ5</accession>
<dbReference type="PROSITE" id="PS00086">
    <property type="entry name" value="CYTOCHROME_P450"/>
    <property type="match status" value="1"/>
</dbReference>
<dbReference type="InterPro" id="IPR001128">
    <property type="entry name" value="Cyt_P450"/>
</dbReference>
<organism evidence="3 4">
    <name type="scientific">Nocardioides hankookensis</name>
    <dbReference type="NCBI Taxonomy" id="443157"/>
    <lineage>
        <taxon>Bacteria</taxon>
        <taxon>Bacillati</taxon>
        <taxon>Actinomycetota</taxon>
        <taxon>Actinomycetes</taxon>
        <taxon>Propionibacteriales</taxon>
        <taxon>Nocardioidaceae</taxon>
        <taxon>Nocardioides</taxon>
    </lineage>
</organism>
<name>A0ABW1LKQ5_9ACTN</name>
<evidence type="ECO:0000256" key="1">
    <source>
        <dbReference type="ARBA" id="ARBA00010617"/>
    </source>
</evidence>
<keyword evidence="2" id="KW-0408">Iron</keyword>
<evidence type="ECO:0000313" key="4">
    <source>
        <dbReference type="Proteomes" id="UP001596135"/>
    </source>
</evidence>
<dbReference type="CDD" id="cd20625">
    <property type="entry name" value="CYP164-like"/>
    <property type="match status" value="1"/>
</dbReference>
<dbReference type="PANTHER" id="PTHR46696:SF1">
    <property type="entry name" value="CYTOCHROME P450 YJIB-RELATED"/>
    <property type="match status" value="1"/>
</dbReference>
<dbReference type="RefSeq" id="WP_379154010.1">
    <property type="nucleotide sequence ID" value="NZ_JBHSRJ010000004.1"/>
</dbReference>
<keyword evidence="4" id="KW-1185">Reference proteome</keyword>
<dbReference type="EMBL" id="JBHSRJ010000004">
    <property type="protein sequence ID" value="MFC6043717.1"/>
    <property type="molecule type" value="Genomic_DNA"/>
</dbReference>
<evidence type="ECO:0000313" key="3">
    <source>
        <dbReference type="EMBL" id="MFC6043717.1"/>
    </source>
</evidence>
<reference evidence="4" key="1">
    <citation type="journal article" date="2019" name="Int. J. Syst. Evol. Microbiol.">
        <title>The Global Catalogue of Microorganisms (GCM) 10K type strain sequencing project: providing services to taxonomists for standard genome sequencing and annotation.</title>
        <authorList>
            <consortium name="The Broad Institute Genomics Platform"/>
            <consortium name="The Broad Institute Genome Sequencing Center for Infectious Disease"/>
            <person name="Wu L."/>
            <person name="Ma J."/>
        </authorList>
    </citation>
    <scope>NUCLEOTIDE SEQUENCE [LARGE SCALE GENOMIC DNA]</scope>
    <source>
        <strain evidence="4">CCUG 54522</strain>
    </source>
</reference>